<organism evidence="1 2">
    <name type="scientific">Phytophthora nicotianae CJ01A1</name>
    <dbReference type="NCBI Taxonomy" id="1317063"/>
    <lineage>
        <taxon>Eukaryota</taxon>
        <taxon>Sar</taxon>
        <taxon>Stramenopiles</taxon>
        <taxon>Oomycota</taxon>
        <taxon>Peronosporomycetes</taxon>
        <taxon>Peronosporales</taxon>
        <taxon>Peronosporaceae</taxon>
        <taxon>Phytophthora</taxon>
    </lineage>
</organism>
<evidence type="ECO:0000313" key="2">
    <source>
        <dbReference type="Proteomes" id="UP000018958"/>
    </source>
</evidence>
<accession>W2WNG7</accession>
<reference evidence="1 2" key="1">
    <citation type="submission" date="2013-11" db="EMBL/GenBank/DDBJ databases">
        <title>The Genome Sequence of Phytophthora parasitica CJ01A1.</title>
        <authorList>
            <consortium name="The Broad Institute Genomics Platform"/>
            <person name="Russ C."/>
            <person name="Tyler B."/>
            <person name="Panabieres F."/>
            <person name="Shan W."/>
            <person name="Tripathy S."/>
            <person name="Grunwald N."/>
            <person name="Machado M."/>
            <person name="Johnson C.S."/>
            <person name="Walker B."/>
            <person name="Young S.K."/>
            <person name="Zeng Q."/>
            <person name="Gargeya S."/>
            <person name="Fitzgerald M."/>
            <person name="Haas B."/>
            <person name="Abouelleil A."/>
            <person name="Allen A.W."/>
            <person name="Alvarado L."/>
            <person name="Arachchi H.M."/>
            <person name="Berlin A.M."/>
            <person name="Chapman S.B."/>
            <person name="Gainer-Dewar J."/>
            <person name="Goldberg J."/>
            <person name="Griggs A."/>
            <person name="Gujja S."/>
            <person name="Hansen M."/>
            <person name="Howarth C."/>
            <person name="Imamovic A."/>
            <person name="Ireland A."/>
            <person name="Larimer J."/>
            <person name="McCowan C."/>
            <person name="Murphy C."/>
            <person name="Pearson M."/>
            <person name="Poon T.W."/>
            <person name="Priest M."/>
            <person name="Roberts A."/>
            <person name="Saif S."/>
            <person name="Shea T."/>
            <person name="Sisk P."/>
            <person name="Sykes S."/>
            <person name="Wortman J."/>
            <person name="Nusbaum C."/>
            <person name="Birren B."/>
        </authorList>
    </citation>
    <scope>NUCLEOTIDE SEQUENCE [LARGE SCALE GENOMIC DNA]</scope>
    <source>
        <strain evidence="1 2">CJ01A1</strain>
    </source>
</reference>
<proteinExistence type="predicted"/>
<gene>
    <name evidence="1" type="ORF">F441_12483</name>
</gene>
<dbReference type="EMBL" id="ANIX01002431">
    <property type="protein sequence ID" value="ETP12071.1"/>
    <property type="molecule type" value="Genomic_DNA"/>
</dbReference>
<protein>
    <submittedName>
        <fullName evidence="1">Uncharacterized protein</fullName>
    </submittedName>
</protein>
<evidence type="ECO:0000313" key="1">
    <source>
        <dbReference type="EMBL" id="ETP12071.1"/>
    </source>
</evidence>
<dbReference type="AlphaFoldDB" id="W2WNG7"/>
<dbReference type="Proteomes" id="UP000018958">
    <property type="component" value="Unassembled WGS sequence"/>
</dbReference>
<comment type="caution">
    <text evidence="1">The sequence shown here is derived from an EMBL/GenBank/DDBJ whole genome shotgun (WGS) entry which is preliminary data.</text>
</comment>
<name>W2WNG7_PHYNI</name>
<sequence>MRWIVMCILPFSFCELEETRRFTNLPPICVETLYGDMESVVKAVEKSIISSAKPSSTNGLFGFHVRW</sequence>